<dbReference type="GO" id="GO:0047527">
    <property type="term" value="F:2,3-dihydroxybenzoate-serine ligase activity"/>
    <property type="evidence" value="ECO:0007669"/>
    <property type="project" value="TreeGrafter"/>
</dbReference>
<dbReference type="SUPFAM" id="SSF51735">
    <property type="entry name" value="NAD(P)-binding Rossmann-fold domains"/>
    <property type="match status" value="1"/>
</dbReference>
<dbReference type="InterPro" id="IPR044894">
    <property type="entry name" value="TubC_N_sf"/>
</dbReference>
<dbReference type="GO" id="GO:0005829">
    <property type="term" value="C:cytosol"/>
    <property type="evidence" value="ECO:0007669"/>
    <property type="project" value="TreeGrafter"/>
</dbReference>
<dbReference type="FunFam" id="3.40.50.12780:FF:000012">
    <property type="entry name" value="Non-ribosomal peptide synthetase"/>
    <property type="match status" value="1"/>
</dbReference>
<dbReference type="FunFam" id="3.30.300.30:FF:000010">
    <property type="entry name" value="Enterobactin synthetase component F"/>
    <property type="match status" value="1"/>
</dbReference>
<dbReference type="Gene3D" id="3.30.300.30">
    <property type="match status" value="1"/>
</dbReference>
<dbReference type="PANTHER" id="PTHR45527:SF1">
    <property type="entry name" value="FATTY ACID SYNTHASE"/>
    <property type="match status" value="1"/>
</dbReference>
<accession>A0A2S6GN00</accession>
<keyword evidence="8" id="KW-1185">Reference proteome</keyword>
<dbReference type="Pfam" id="PF07993">
    <property type="entry name" value="NAD_binding_4"/>
    <property type="match status" value="1"/>
</dbReference>
<dbReference type="InterPro" id="IPR000873">
    <property type="entry name" value="AMP-dep_synth/lig_dom"/>
</dbReference>
<dbReference type="Pfam" id="PF13193">
    <property type="entry name" value="AMP-binding_C"/>
    <property type="match status" value="1"/>
</dbReference>
<dbReference type="GO" id="GO:0009239">
    <property type="term" value="P:enterobactin biosynthetic process"/>
    <property type="evidence" value="ECO:0007669"/>
    <property type="project" value="TreeGrafter"/>
</dbReference>
<dbReference type="Gene3D" id="1.10.1200.10">
    <property type="entry name" value="ACP-like"/>
    <property type="match status" value="1"/>
</dbReference>
<keyword evidence="4" id="KW-0597">Phosphoprotein</keyword>
<dbReference type="InterPro" id="IPR010071">
    <property type="entry name" value="AA_adenyl_dom"/>
</dbReference>
<evidence type="ECO:0000256" key="2">
    <source>
        <dbReference type="ARBA" id="ARBA00006432"/>
    </source>
</evidence>
<dbReference type="RefSeq" id="WP_104425039.1">
    <property type="nucleotide sequence ID" value="NZ_PTIY01000016.1"/>
</dbReference>
<feature type="domain" description="Carrier" evidence="6">
    <location>
        <begin position="1041"/>
        <end position="1116"/>
    </location>
</feature>
<dbReference type="Pfam" id="PF00668">
    <property type="entry name" value="Condensation"/>
    <property type="match status" value="1"/>
</dbReference>
<dbReference type="InterPro" id="IPR045851">
    <property type="entry name" value="AMP-bd_C_sf"/>
</dbReference>
<comment type="caution">
    <text evidence="7">The sequence shown here is derived from an EMBL/GenBank/DDBJ whole genome shotgun (WGS) entry which is preliminary data.</text>
</comment>
<evidence type="ECO:0000256" key="5">
    <source>
        <dbReference type="ARBA" id="ARBA00022598"/>
    </source>
</evidence>
<dbReference type="InterPro" id="IPR001242">
    <property type="entry name" value="Condensation_dom"/>
</dbReference>
<evidence type="ECO:0000256" key="3">
    <source>
        <dbReference type="ARBA" id="ARBA00022450"/>
    </source>
</evidence>
<keyword evidence="3" id="KW-0596">Phosphopantetheine</keyword>
<dbReference type="InterPro" id="IPR020845">
    <property type="entry name" value="AMP-binding_CS"/>
</dbReference>
<dbReference type="FunFam" id="3.40.50.980:FF:000001">
    <property type="entry name" value="Non-ribosomal peptide synthetase"/>
    <property type="match status" value="1"/>
</dbReference>
<dbReference type="InterPro" id="IPR025110">
    <property type="entry name" value="AMP-bd_C"/>
</dbReference>
<dbReference type="Gene3D" id="3.30.559.30">
    <property type="entry name" value="Nonribosomal peptide synthetase, condensation domain"/>
    <property type="match status" value="1"/>
</dbReference>
<dbReference type="EMBL" id="PTIY01000016">
    <property type="protein sequence ID" value="PPK66614.1"/>
    <property type="molecule type" value="Genomic_DNA"/>
</dbReference>
<dbReference type="NCBIfam" id="TIGR01733">
    <property type="entry name" value="AA-adenyl-dom"/>
    <property type="match status" value="1"/>
</dbReference>
<dbReference type="PROSITE" id="PS50075">
    <property type="entry name" value="CARRIER"/>
    <property type="match status" value="1"/>
</dbReference>
<dbReference type="InterPro" id="IPR036291">
    <property type="entry name" value="NAD(P)-bd_dom_sf"/>
</dbReference>
<dbReference type="Pfam" id="PF00550">
    <property type="entry name" value="PP-binding"/>
    <property type="match status" value="1"/>
</dbReference>
<comment type="cofactor">
    <cofactor evidence="1">
        <name>pantetheine 4'-phosphate</name>
        <dbReference type="ChEBI" id="CHEBI:47942"/>
    </cofactor>
</comment>
<dbReference type="GO" id="GO:0031177">
    <property type="term" value="F:phosphopantetheine binding"/>
    <property type="evidence" value="ECO:0007669"/>
    <property type="project" value="TreeGrafter"/>
</dbReference>
<dbReference type="SUPFAM" id="SSF56801">
    <property type="entry name" value="Acetyl-CoA synthetase-like"/>
    <property type="match status" value="1"/>
</dbReference>
<dbReference type="PROSITE" id="PS00455">
    <property type="entry name" value="AMP_BINDING"/>
    <property type="match status" value="1"/>
</dbReference>
<dbReference type="Gene3D" id="2.30.38.10">
    <property type="entry name" value="Luciferase, Domain 3"/>
    <property type="match status" value="1"/>
</dbReference>
<dbReference type="FunFam" id="3.30.559.10:FF:000012">
    <property type="entry name" value="Non-ribosomal peptide synthetase"/>
    <property type="match status" value="1"/>
</dbReference>
<comment type="similarity">
    <text evidence="2">Belongs to the ATP-dependent AMP-binding enzyme family.</text>
</comment>
<dbReference type="InterPro" id="IPR023213">
    <property type="entry name" value="CAT-like_dom_sf"/>
</dbReference>
<dbReference type="OrthoDB" id="9757559at2"/>
<dbReference type="NCBIfam" id="TIGR01746">
    <property type="entry name" value="Thioester-redct"/>
    <property type="match status" value="1"/>
</dbReference>
<dbReference type="Pfam" id="PF18563">
    <property type="entry name" value="TubC_N"/>
    <property type="match status" value="1"/>
</dbReference>
<proteinExistence type="inferred from homology"/>
<organism evidence="7 8">
    <name type="scientific">Methylobacter tundripaludum</name>
    <dbReference type="NCBI Taxonomy" id="173365"/>
    <lineage>
        <taxon>Bacteria</taxon>
        <taxon>Pseudomonadati</taxon>
        <taxon>Pseudomonadota</taxon>
        <taxon>Gammaproteobacteria</taxon>
        <taxon>Methylococcales</taxon>
        <taxon>Methylococcaceae</taxon>
        <taxon>Methylobacter</taxon>
    </lineage>
</organism>
<reference evidence="7 8" key="1">
    <citation type="submission" date="2018-02" db="EMBL/GenBank/DDBJ databases">
        <title>Subsurface microbial communities from deep shales in Ohio and West Virginia, USA.</title>
        <authorList>
            <person name="Wrighton K."/>
        </authorList>
    </citation>
    <scope>NUCLEOTIDE SEQUENCE [LARGE SCALE GENOMIC DNA]</scope>
    <source>
        <strain evidence="7 8">OWC-G53F</strain>
    </source>
</reference>
<dbReference type="Gene3D" id="3.40.50.720">
    <property type="entry name" value="NAD(P)-binding Rossmann-like Domain"/>
    <property type="match status" value="1"/>
</dbReference>
<dbReference type="CDD" id="cd05930">
    <property type="entry name" value="A_NRPS"/>
    <property type="match status" value="1"/>
</dbReference>
<dbReference type="Gene3D" id="1.10.10.1830">
    <property type="entry name" value="Non-ribosomal peptide synthase, adenylation domain"/>
    <property type="match status" value="1"/>
</dbReference>
<name>A0A2S6GN00_9GAMM</name>
<protein>
    <submittedName>
        <fullName evidence="7">Amino acid adenylation domain-containing protein/thioester reductase-like protein</fullName>
    </submittedName>
</protein>
<dbReference type="SUPFAM" id="SSF47336">
    <property type="entry name" value="ACP-like"/>
    <property type="match status" value="1"/>
</dbReference>
<dbReference type="CDD" id="cd05235">
    <property type="entry name" value="SDR_e1"/>
    <property type="match status" value="1"/>
</dbReference>
<dbReference type="GO" id="GO:0009366">
    <property type="term" value="C:enterobactin synthetase complex"/>
    <property type="evidence" value="ECO:0007669"/>
    <property type="project" value="TreeGrafter"/>
</dbReference>
<dbReference type="FunFam" id="1.10.1200.10:FF:000005">
    <property type="entry name" value="Nonribosomal peptide synthetase 1"/>
    <property type="match status" value="1"/>
</dbReference>
<gene>
    <name evidence="7" type="ORF">B0F88_11663</name>
</gene>
<dbReference type="InterPro" id="IPR036736">
    <property type="entry name" value="ACP-like_sf"/>
</dbReference>
<dbReference type="InterPro" id="IPR041464">
    <property type="entry name" value="TubC_N"/>
</dbReference>
<dbReference type="SUPFAM" id="SSF52777">
    <property type="entry name" value="CoA-dependent acyltransferases"/>
    <property type="match status" value="2"/>
</dbReference>
<dbReference type="GO" id="GO:0043041">
    <property type="term" value="P:amino acid activation for nonribosomal peptide biosynthetic process"/>
    <property type="evidence" value="ECO:0007669"/>
    <property type="project" value="TreeGrafter"/>
</dbReference>
<dbReference type="Proteomes" id="UP000238071">
    <property type="component" value="Unassembled WGS sequence"/>
</dbReference>
<evidence type="ECO:0000259" key="6">
    <source>
        <dbReference type="PROSITE" id="PS50075"/>
    </source>
</evidence>
<evidence type="ECO:0000313" key="8">
    <source>
        <dbReference type="Proteomes" id="UP000238071"/>
    </source>
</evidence>
<dbReference type="Gene3D" id="3.40.50.980">
    <property type="match status" value="2"/>
</dbReference>
<dbReference type="InterPro" id="IPR013120">
    <property type="entry name" value="FAR_NAD-bd"/>
</dbReference>
<sequence>MMLSQLLTTLRDLNVHLYVEQGDLKCKAPKGALNEALKLQLKSRKAELIEALSQAGQASASPIKPDQRTAPLPLSYAQQRLWFLDQLEPDSSFYNMPVAFRLSGYLNDAALQQGFSEIVRRHENLRTSFVTENAAPTQRISSESALPVAHVDLTGLSRQACRDALSDLCRQEAEKPFSLAVGPLIRVTLIALPDGAGRKQNILLLTMHHIISDGWSSAILMREFVSLYQAFSRGRPSPLAELPIQYADFACWQRRRLVGDVLQRQIDYWRSKLDGAPSLLELPTDRPRPAVMAYRGASHQFEIPAALAEQIQRISRQYDATLFAVLLAALNILLFRYSHQKDICVGTPVANRNRMEIEGLIGFFVNTLVLRSDLSGDPQFNRLLAEVRNTVLDAQNHQDLPFEQLVEALRPERNVSYSPLFQVMFVLQNQSGQSLSLPGLDIGVIDEENTVAKFDLTLHIHENEGALAGSFEYNTELFDPATVTRIAEHYLTLLQGIADAPQARISELPLLTRDQRRQILVDWNSTQAVYPADRCLHQLFEAQVGKTPDADAVAFADQTLSYAELNARANLLAYYLRSKGVGPGSSVGLCVERSLEMAVGMLGILKAGGAYVPLDPHYPEERIAYMLKDAGIAMLLSQQRLAGALPSGVKDTVYLDSDWATIAQGSIDNPAPCNHPLDLAYMIYTSGSTGQPKGVMVSHRNAVHSTNARFSSYRHPVSAYLLLSSFAFDSSVAGLFWTLGQGGCLCLPTDDDAKDPAALAELILNRRVSHLLALPSFYALLLKQAATELQSLKTAIVAGEACSVEVVKQHRAVLPHVPLYNEYGPTEGSVWSSVYLADQDDLDRPLSIGRPISNVRLYILDKAGSPVPVGVQGELHIGGEGVVRGYWRRPELTAEKFIPDPFRLDGGRLYKTGDLARYRPDGNIEFLGRIDHQVKIRGFRIELGEIETRLMAYPGVDEAVVLAREDRFGNKRLLAYLTARDNAALTESALRDAIKESMPDYMLPGAFVFLERLPLTANGKIDRKALPEPDLAETAKNAYEAPVTETEKSLAAIWSGILGIERIGRNDDFFELGGHSLLAAQLPFSVQKKLNAQLPLKSFFETPILAAQARLIDRGESGEMPVNLEAEAVLDPAIIPLQPAPIDVAAAQAVFLTGATGFLGVFLLAELLERIDAEIYCLVRAADEREALTRLQRQADRYELHERIDWSRVIAVCGDLAEPGLGLSKLRYEEIAGQAEVIYHNGALVSFVQPYKTLKAANVLGTEEVLRLACIGKAKAIHYVSTLSVFSEVSAGNASGYRENDEPKPSGNLVNGYAQSKWVAEKLVRSARDRGFQVSVYRPATVSGDTRNGVWNTDDFLCRMLKGCIQLGSAPEGNSPLDIAPVDYMSRAIVSLSLQPSSVGACFHLNHPEPPYSDELIDWFSRSGYRLERIPYRDWVNKVLKTGEAGYEDFALLPLLPVFSVQNQDEQASEEDNIRYDCSETQGVLSKLGIECAMLDGELLARYQNYFRRSGFVQEPEHYKEKLF</sequence>
<keyword evidence="5" id="KW-0436">Ligase</keyword>
<dbReference type="InterPro" id="IPR009081">
    <property type="entry name" value="PP-bd_ACP"/>
</dbReference>
<dbReference type="Pfam" id="PF00501">
    <property type="entry name" value="AMP-binding"/>
    <property type="match status" value="1"/>
</dbReference>
<dbReference type="InterPro" id="IPR010080">
    <property type="entry name" value="Thioester_reductase-like_dom"/>
</dbReference>
<evidence type="ECO:0000313" key="7">
    <source>
        <dbReference type="EMBL" id="PPK66614.1"/>
    </source>
</evidence>
<dbReference type="CDD" id="cd19531">
    <property type="entry name" value="LCL_NRPS-like"/>
    <property type="match status" value="1"/>
</dbReference>
<dbReference type="Gene3D" id="3.30.559.10">
    <property type="entry name" value="Chloramphenicol acetyltransferase-like domain"/>
    <property type="match status" value="1"/>
</dbReference>
<evidence type="ECO:0000256" key="4">
    <source>
        <dbReference type="ARBA" id="ARBA00022553"/>
    </source>
</evidence>
<dbReference type="PANTHER" id="PTHR45527">
    <property type="entry name" value="NONRIBOSOMAL PEPTIDE SYNTHETASE"/>
    <property type="match status" value="1"/>
</dbReference>
<evidence type="ECO:0000256" key="1">
    <source>
        <dbReference type="ARBA" id="ARBA00001957"/>
    </source>
</evidence>
<dbReference type="FunFam" id="2.30.38.10:FF:000001">
    <property type="entry name" value="Non-ribosomal peptide synthetase PvdI"/>
    <property type="match status" value="1"/>
</dbReference>